<organism evidence="3 4">
    <name type="scientific">Xaviernesmea oryzae</name>
    <dbReference type="NCBI Taxonomy" id="464029"/>
    <lineage>
        <taxon>Bacteria</taxon>
        <taxon>Pseudomonadati</taxon>
        <taxon>Pseudomonadota</taxon>
        <taxon>Alphaproteobacteria</taxon>
        <taxon>Hyphomicrobiales</taxon>
        <taxon>Rhizobiaceae</taxon>
        <taxon>Rhizobium/Agrobacterium group</taxon>
        <taxon>Xaviernesmea</taxon>
    </lineage>
</organism>
<dbReference type="InterPro" id="IPR029044">
    <property type="entry name" value="Nucleotide-diphossugar_trans"/>
</dbReference>
<dbReference type="RefSeq" id="WP_075627320.1">
    <property type="nucleotide sequence ID" value="NZ_FOAM01000001.1"/>
</dbReference>
<comment type="similarity">
    <text evidence="1">Belongs to the glycosyltransferase 2 family. WaaE/KdtX subfamily.</text>
</comment>
<dbReference type="CDD" id="cd02511">
    <property type="entry name" value="Beta4Glucosyltransferase"/>
    <property type="match status" value="1"/>
</dbReference>
<dbReference type="AlphaFoldDB" id="A0A1Q9AXX4"/>
<dbReference type="PANTHER" id="PTHR43630">
    <property type="entry name" value="POLY-BETA-1,6-N-ACETYL-D-GLUCOSAMINE SYNTHASE"/>
    <property type="match status" value="1"/>
</dbReference>
<evidence type="ECO:0000313" key="4">
    <source>
        <dbReference type="Proteomes" id="UP000186364"/>
    </source>
</evidence>
<sequence length="290" mass="32646">MKTLAWHGLRQHVEEKNMAAAVTVVILARNEEQVIERAISSVHWADEVIVVDSESTDKTVTLAQQAGATVIVQPWLGFVAQKQVGVKAARNNWIFSLDADEIVMDDLAMSICAAMSAQPDPQDGYVIRRDEEFLGRIMPSMRRRSKAESFVRLYNRLFSDWNPTLIVHEEIVCPGRTIPLAGRMLHWRNYTIGKQLDTLNRNADLEGGLIASQASTRKILFGMAVKPLLRFAWIYLACGSYRVGIRGFIWAGLHAFAEFLRHAKAWEARMIVPQIHPPADIYPAAVRRAA</sequence>
<dbReference type="Pfam" id="PF00535">
    <property type="entry name" value="Glycos_transf_2"/>
    <property type="match status" value="1"/>
</dbReference>
<dbReference type="OrthoDB" id="7549339at2"/>
<feature type="domain" description="Glycosyltransferase 2-like" evidence="2">
    <location>
        <begin position="23"/>
        <end position="120"/>
    </location>
</feature>
<dbReference type="Gene3D" id="3.90.550.10">
    <property type="entry name" value="Spore Coat Polysaccharide Biosynthesis Protein SpsA, Chain A"/>
    <property type="match status" value="1"/>
</dbReference>
<evidence type="ECO:0000259" key="2">
    <source>
        <dbReference type="Pfam" id="PF00535"/>
    </source>
</evidence>
<dbReference type="EMBL" id="MKIP01000037">
    <property type="protein sequence ID" value="OLP60304.1"/>
    <property type="molecule type" value="Genomic_DNA"/>
</dbReference>
<dbReference type="SUPFAM" id="SSF53448">
    <property type="entry name" value="Nucleotide-diphospho-sugar transferases"/>
    <property type="match status" value="1"/>
</dbReference>
<name>A0A1Q9AXX4_9HYPH</name>
<keyword evidence="4" id="KW-1185">Reference proteome</keyword>
<evidence type="ECO:0000256" key="1">
    <source>
        <dbReference type="ARBA" id="ARBA00038494"/>
    </source>
</evidence>
<accession>A0A1Q9AXX4</accession>
<dbReference type="InterPro" id="IPR001173">
    <property type="entry name" value="Glyco_trans_2-like"/>
</dbReference>
<dbReference type="Proteomes" id="UP000186364">
    <property type="component" value="Unassembled WGS sequence"/>
</dbReference>
<dbReference type="PANTHER" id="PTHR43630:SF2">
    <property type="entry name" value="GLYCOSYLTRANSFERASE"/>
    <property type="match status" value="1"/>
</dbReference>
<protein>
    <recommendedName>
        <fullName evidence="2">Glycosyltransferase 2-like domain-containing protein</fullName>
    </recommendedName>
</protein>
<comment type="caution">
    <text evidence="3">The sequence shown here is derived from an EMBL/GenBank/DDBJ whole genome shotgun (WGS) entry which is preliminary data.</text>
</comment>
<evidence type="ECO:0000313" key="3">
    <source>
        <dbReference type="EMBL" id="OLP60304.1"/>
    </source>
</evidence>
<proteinExistence type="inferred from homology"/>
<reference evidence="3 4" key="1">
    <citation type="submission" date="2016-09" db="EMBL/GenBank/DDBJ databases">
        <title>Rhizobium sp. nov., a novel species isolated from the rice rhizosphere.</title>
        <authorList>
            <person name="Zhao J."/>
            <person name="Zhang X."/>
        </authorList>
    </citation>
    <scope>NUCLEOTIDE SEQUENCE [LARGE SCALE GENOMIC DNA]</scope>
    <source>
        <strain evidence="3 4">1.7048</strain>
    </source>
</reference>
<gene>
    <name evidence="3" type="ORF">BJF93_15205</name>
</gene>